<dbReference type="GO" id="GO:0048578">
    <property type="term" value="P:positive regulation of long-day photoperiodism, flowering"/>
    <property type="evidence" value="ECO:0007669"/>
    <property type="project" value="InterPro"/>
</dbReference>
<gene>
    <name evidence="2" type="ORF">G4B88_006762</name>
</gene>
<organism evidence="2 3">
    <name type="scientific">Cannabis sativa</name>
    <name type="common">Hemp</name>
    <name type="synonym">Marijuana</name>
    <dbReference type="NCBI Taxonomy" id="3483"/>
    <lineage>
        <taxon>Eukaryota</taxon>
        <taxon>Viridiplantae</taxon>
        <taxon>Streptophyta</taxon>
        <taxon>Embryophyta</taxon>
        <taxon>Tracheophyta</taxon>
        <taxon>Spermatophyta</taxon>
        <taxon>Magnoliopsida</taxon>
        <taxon>eudicotyledons</taxon>
        <taxon>Gunneridae</taxon>
        <taxon>Pentapetalae</taxon>
        <taxon>rosids</taxon>
        <taxon>fabids</taxon>
        <taxon>Rosales</taxon>
        <taxon>Cannabaceae</taxon>
        <taxon>Cannabis</taxon>
    </lineage>
</organism>
<dbReference type="GO" id="GO:0043565">
    <property type="term" value="F:sequence-specific DNA binding"/>
    <property type="evidence" value="ECO:0007669"/>
    <property type="project" value="TreeGrafter"/>
</dbReference>
<reference evidence="2 3" key="1">
    <citation type="journal article" date="2020" name="bioRxiv">
        <title>Sequence and annotation of 42 cannabis genomes reveals extensive copy number variation in cannabinoid synthesis and pathogen resistance genes.</title>
        <authorList>
            <person name="Mckernan K.J."/>
            <person name="Helbert Y."/>
            <person name="Kane L.T."/>
            <person name="Ebling H."/>
            <person name="Zhang L."/>
            <person name="Liu B."/>
            <person name="Eaton Z."/>
            <person name="Mclaughlin S."/>
            <person name="Kingan S."/>
            <person name="Baybayan P."/>
            <person name="Concepcion G."/>
            <person name="Jordan M."/>
            <person name="Riva A."/>
            <person name="Barbazuk W."/>
            <person name="Harkins T."/>
        </authorList>
    </citation>
    <scope>NUCLEOTIDE SEQUENCE [LARGE SCALE GENOMIC DNA]</scope>
    <source>
        <strain evidence="3">cv. Jamaican Lion 4</strain>
        <tissue evidence="2">Leaf</tissue>
    </source>
</reference>
<name>A0A7J6GU79_CANSA</name>
<dbReference type="InterPro" id="IPR039277">
    <property type="entry name" value="VOZ1/VOZ2"/>
</dbReference>
<evidence type="ECO:0000256" key="1">
    <source>
        <dbReference type="SAM" id="MobiDB-lite"/>
    </source>
</evidence>
<feature type="region of interest" description="Disordered" evidence="1">
    <location>
        <begin position="426"/>
        <end position="446"/>
    </location>
</feature>
<comment type="caution">
    <text evidence="2">The sequence shown here is derived from an EMBL/GenBank/DDBJ whole genome shotgun (WGS) entry which is preliminary data.</text>
</comment>
<accession>A0A7J6GU79</accession>
<feature type="compositionally biased region" description="Polar residues" evidence="1">
    <location>
        <begin position="434"/>
        <end position="446"/>
    </location>
</feature>
<feature type="region of interest" description="Disordered" evidence="1">
    <location>
        <begin position="1"/>
        <end position="22"/>
    </location>
</feature>
<evidence type="ECO:0000313" key="3">
    <source>
        <dbReference type="Proteomes" id="UP000583929"/>
    </source>
</evidence>
<sequence>MLNDSKSKCESVSHQNLKEKTKHRVDDLQRIFSNLESARKDSRPGDIAVFEEQVHQMLREWKVELSEPTPASSLLGGSLGSFSEELARLLQQYDVEDDATSPLKELPHPKPEPDPELNLENFDVGNFSAFELDYFDNKEPQDHGFQGFPELKGSGLDFHETVPNDSNLITGLEHQQFDMYQDFSQGLIVGANSINQCGQDPLPNVLPDISPPPSAFMGPKCALWDCSRPAQGSKWCQDYCSSCHSVLALNEGVPGIAPVLRPTGIGMKDSPLFSALSLKIQGKEVGIPECEGAANTKCPWNAPELFDLSLLQGEKLREWLFFDKPRKAFESGNRKQRGLPDYNGRGWHESRKQVMKEFGGLKRSYYMDPQPSTSHEWHLYEYEINNYTTCALYRLELKLVEGKRSPKGKGLNDSLADLQKKMGRLTAEAPIDDGNSSMTKINTTQK</sequence>
<evidence type="ECO:0000313" key="2">
    <source>
        <dbReference type="EMBL" id="KAF4386506.1"/>
    </source>
</evidence>
<keyword evidence="3" id="KW-1185">Reference proteome</keyword>
<dbReference type="OMA" id="QNKMGKL"/>
<dbReference type="GO" id="GO:0045893">
    <property type="term" value="P:positive regulation of DNA-templated transcription"/>
    <property type="evidence" value="ECO:0007669"/>
    <property type="project" value="TreeGrafter"/>
</dbReference>
<dbReference type="AlphaFoldDB" id="A0A7J6GU79"/>
<dbReference type="EMBL" id="JAATIQ010000081">
    <property type="protein sequence ID" value="KAF4386506.1"/>
    <property type="molecule type" value="Genomic_DNA"/>
</dbReference>
<accession>A0A803QJM7</accession>
<dbReference type="GO" id="GO:0005634">
    <property type="term" value="C:nucleus"/>
    <property type="evidence" value="ECO:0007669"/>
    <property type="project" value="TreeGrafter"/>
</dbReference>
<dbReference type="PANTHER" id="PTHR33873">
    <property type="entry name" value="TRANSCRIPTION FACTOR VOZ1"/>
    <property type="match status" value="1"/>
</dbReference>
<dbReference type="PANTHER" id="PTHR33873:SF15">
    <property type="entry name" value="TRANSCRIPTION FACTOR VOZ2"/>
    <property type="match status" value="1"/>
</dbReference>
<dbReference type="OrthoDB" id="1848362at2759"/>
<protein>
    <recommendedName>
        <fullName evidence="4">Transcription factor VOZ1</fullName>
    </recommendedName>
</protein>
<evidence type="ECO:0008006" key="4">
    <source>
        <dbReference type="Google" id="ProtNLM"/>
    </source>
</evidence>
<proteinExistence type="predicted"/>
<dbReference type="Proteomes" id="UP000583929">
    <property type="component" value="Unassembled WGS sequence"/>
</dbReference>